<accession>B0E2N3</accession>
<gene>
    <name evidence="2" type="ORF">LACBIDRAFT_335559</name>
</gene>
<feature type="region of interest" description="Disordered" evidence="1">
    <location>
        <begin position="432"/>
        <end position="454"/>
    </location>
</feature>
<evidence type="ECO:0000256" key="1">
    <source>
        <dbReference type="SAM" id="MobiDB-lite"/>
    </source>
</evidence>
<dbReference type="HOGENOM" id="CLU_602789_0_0_1"/>
<dbReference type="EMBL" id="DS547185">
    <property type="protein sequence ID" value="EDQ98898.1"/>
    <property type="molecule type" value="Genomic_DNA"/>
</dbReference>
<proteinExistence type="predicted"/>
<keyword evidence="3" id="KW-1185">Reference proteome</keyword>
<dbReference type="AlphaFoldDB" id="B0E2N3"/>
<evidence type="ECO:0000313" key="2">
    <source>
        <dbReference type="EMBL" id="EDQ98898.1"/>
    </source>
</evidence>
<dbReference type="KEGG" id="lbc:LACBIDRAFT_335559"/>
<dbReference type="RefSeq" id="XP_001890443.1">
    <property type="nucleotide sequence ID" value="XM_001890408.1"/>
</dbReference>
<organism evidence="3">
    <name type="scientific">Laccaria bicolor (strain S238N-H82 / ATCC MYA-4686)</name>
    <name type="common">Bicoloured deceiver</name>
    <name type="synonym">Laccaria laccata var. bicolor</name>
    <dbReference type="NCBI Taxonomy" id="486041"/>
    <lineage>
        <taxon>Eukaryota</taxon>
        <taxon>Fungi</taxon>
        <taxon>Dikarya</taxon>
        <taxon>Basidiomycota</taxon>
        <taxon>Agaricomycotina</taxon>
        <taxon>Agaricomycetes</taxon>
        <taxon>Agaricomycetidae</taxon>
        <taxon>Agaricales</taxon>
        <taxon>Agaricineae</taxon>
        <taxon>Hydnangiaceae</taxon>
        <taxon>Laccaria</taxon>
    </lineage>
</organism>
<dbReference type="OrthoDB" id="3012716at2759"/>
<dbReference type="Proteomes" id="UP000001194">
    <property type="component" value="Unassembled WGS sequence"/>
</dbReference>
<evidence type="ECO:0000313" key="3">
    <source>
        <dbReference type="Proteomes" id="UP000001194"/>
    </source>
</evidence>
<dbReference type="GeneID" id="6086102"/>
<sequence>MDARYNKTQAMEDLIRYTEARGRCDIGTDCQQLLEVDIDKLEIVAYTRPDTYRLCKFDEKSDSMQEVIVRLQGIFAETHVKKIRGLRQAVQVTGLGEDIFGSIIRTVEKIHQKFELALPVNTLGSFQRGEYEGTVALYAHNRYFTDRRLAPQQEHQPFLPMVDPYGALDKLRSQTFIHSCDNIVEYTSLRKDAKGNDEYFVINPATFGLGDIVEISVGFVCIPIINGYKFMATLRGMVLLDNSVRKKALAVSKGSLLPTLGPALTLKRKMLYIKDQLDETTRHLVTHFDFMEFDPKRVHKTVCDILDDRASNNLDSDWEALKSAADEFLQAVETFEIADDDADIELDSIKTTSDKTKGKSGFSRVERLELLHAQVYPDVYDKACKMTSYAQALHTKLATASQKNKEFGEKMDNALTFLTEVVGMLRDNEENTEAQLGYEMDNPPMDTDSDESEN</sequence>
<protein>
    <submittedName>
        <fullName evidence="2">Predicted protein</fullName>
    </submittedName>
</protein>
<dbReference type="InParanoid" id="B0E2N3"/>
<name>B0E2N3_LACBS</name>
<reference evidence="2 3" key="1">
    <citation type="journal article" date="2008" name="Nature">
        <title>The genome of Laccaria bicolor provides insights into mycorrhizal symbiosis.</title>
        <authorList>
            <person name="Martin F."/>
            <person name="Aerts A."/>
            <person name="Ahren D."/>
            <person name="Brun A."/>
            <person name="Danchin E.G.J."/>
            <person name="Duchaussoy F."/>
            <person name="Gibon J."/>
            <person name="Kohler A."/>
            <person name="Lindquist E."/>
            <person name="Pereda V."/>
            <person name="Salamov A."/>
            <person name="Shapiro H.J."/>
            <person name="Wuyts J."/>
            <person name="Blaudez D."/>
            <person name="Buee M."/>
            <person name="Brokstein P."/>
            <person name="Canbaeck B."/>
            <person name="Cohen D."/>
            <person name="Courty P.E."/>
            <person name="Coutinho P.M."/>
            <person name="Delaruelle C."/>
            <person name="Detter J.C."/>
            <person name="Deveau A."/>
            <person name="DiFazio S."/>
            <person name="Duplessis S."/>
            <person name="Fraissinet-Tachet L."/>
            <person name="Lucic E."/>
            <person name="Frey-Klett P."/>
            <person name="Fourrey C."/>
            <person name="Feussner I."/>
            <person name="Gay G."/>
            <person name="Grimwood J."/>
            <person name="Hoegger P.J."/>
            <person name="Jain P."/>
            <person name="Kilaru S."/>
            <person name="Labbe J."/>
            <person name="Lin Y.C."/>
            <person name="Legue V."/>
            <person name="Le Tacon F."/>
            <person name="Marmeisse R."/>
            <person name="Melayah D."/>
            <person name="Montanini B."/>
            <person name="Muratet M."/>
            <person name="Nehls U."/>
            <person name="Niculita-Hirzel H."/>
            <person name="Oudot-Le Secq M.P."/>
            <person name="Peter M."/>
            <person name="Quesneville H."/>
            <person name="Rajashekar B."/>
            <person name="Reich M."/>
            <person name="Rouhier N."/>
            <person name="Schmutz J."/>
            <person name="Yin T."/>
            <person name="Chalot M."/>
            <person name="Henrissat B."/>
            <person name="Kuees U."/>
            <person name="Lucas S."/>
            <person name="Van de Peer Y."/>
            <person name="Podila G.K."/>
            <person name="Polle A."/>
            <person name="Pukkila P.J."/>
            <person name="Richardson P.M."/>
            <person name="Rouze P."/>
            <person name="Sanders I.R."/>
            <person name="Stajich J.E."/>
            <person name="Tunlid A."/>
            <person name="Tuskan G."/>
            <person name="Grigoriev I.V."/>
        </authorList>
    </citation>
    <scope>NUCLEOTIDE SEQUENCE [LARGE SCALE GENOMIC DNA]</scope>
    <source>
        <strain evidence="3">S238N-H82 / ATCC MYA-4686</strain>
    </source>
</reference>